<dbReference type="PANTHER" id="PTHR43861:SF1">
    <property type="entry name" value="TRANS-ACONITATE 2-METHYLTRANSFERASE"/>
    <property type="match status" value="1"/>
</dbReference>
<dbReference type="GO" id="GO:0008168">
    <property type="term" value="F:methyltransferase activity"/>
    <property type="evidence" value="ECO:0007669"/>
    <property type="project" value="UniProtKB-KW"/>
</dbReference>
<protein>
    <submittedName>
        <fullName evidence="1">Methylase</fullName>
    </submittedName>
</protein>
<keyword evidence="1" id="KW-0808">Transferase</keyword>
<dbReference type="Proteomes" id="UP000019147">
    <property type="component" value="Chromosome"/>
</dbReference>
<dbReference type="InterPro" id="IPR029063">
    <property type="entry name" value="SAM-dependent_MTases_sf"/>
</dbReference>
<sequence length="269" mass="30918">MPKYSSNNKKSVKQDRQLTSWEPIARDYHQIVQLNGHYYHREVILPKLLPLLSLNSQSSVLDIGCGQGIFERAIPKECRYLGIDVSPSLVAIATKLRKSIKHKFLIQDLTKQFHIRSDLSLFSCAVAILSLQNMEFPDRAIQNTAQLLQSQGRFFLVLNHPCFRIPRCSSWHYDENKKLMSRKIDRYLSPIQIPILAHPGKKQSEVSFSFHFPLSYWVQALSACGLVIEHMEEWVSPKKSLGSRAKAENLCRKEFPLFLLISCVKIHAS</sequence>
<dbReference type="KEGG" id="cgz:M787_004490"/>
<dbReference type="EMBL" id="CP015840">
    <property type="protein sequence ID" value="ANG66564.1"/>
    <property type="molecule type" value="Genomic_DNA"/>
</dbReference>
<accession>A0A173E043</accession>
<dbReference type="PANTHER" id="PTHR43861">
    <property type="entry name" value="TRANS-ACONITATE 2-METHYLTRANSFERASE-RELATED"/>
    <property type="match status" value="1"/>
</dbReference>
<dbReference type="OrthoDB" id="9802097at2"/>
<reference evidence="1 2" key="1">
    <citation type="journal article" date="2014" name="Syst. Appl. Microbiol.">
        <title>Evidence for the existence of two new members of the family Chlamydiaceae and proposal of Chlamydia avium sp. nov. and Chlamydia gallinacea sp. nov.</title>
        <authorList>
            <person name="Sachse K."/>
            <person name="Laroucau K."/>
            <person name="Riege K."/>
            <person name="Wehner S."/>
            <person name="Dilcher M."/>
            <person name="Creasy H.H."/>
            <person name="Weidmann M."/>
            <person name="Myers G."/>
            <person name="Vorimore F."/>
            <person name="Vicari N."/>
            <person name="Magnino S."/>
            <person name="Liebler-Tenorio E."/>
            <person name="Ruettger A."/>
            <person name="Bavoil P.M."/>
            <person name="Hufert F.T."/>
            <person name="Rossello-Mora R."/>
            <person name="Marz M."/>
        </authorList>
    </citation>
    <scope>NUCLEOTIDE SEQUENCE [LARGE SCALE GENOMIC DNA]</scope>
    <source>
        <strain evidence="1 2">08-1274/3</strain>
    </source>
</reference>
<dbReference type="GO" id="GO:0032259">
    <property type="term" value="P:methylation"/>
    <property type="evidence" value="ECO:0007669"/>
    <property type="project" value="UniProtKB-KW"/>
</dbReference>
<gene>
    <name evidence="1" type="ORF">M787_004490</name>
</gene>
<organism evidence="1 2">
    <name type="scientific">Chlamydia gallinacea 08-1274/3</name>
    <dbReference type="NCBI Taxonomy" id="1143323"/>
    <lineage>
        <taxon>Bacteria</taxon>
        <taxon>Pseudomonadati</taxon>
        <taxon>Chlamydiota</taxon>
        <taxon>Chlamydiia</taxon>
        <taxon>Chlamydiales</taxon>
        <taxon>Chlamydiaceae</taxon>
        <taxon>Chlamydia/Chlamydophila group</taxon>
        <taxon>Chlamydia</taxon>
    </lineage>
</organism>
<keyword evidence="1" id="KW-0489">Methyltransferase</keyword>
<dbReference type="AlphaFoldDB" id="A0A173E043"/>
<evidence type="ECO:0000313" key="1">
    <source>
        <dbReference type="EMBL" id="ANG66564.1"/>
    </source>
</evidence>
<dbReference type="RefSeq" id="WP_021828384.1">
    <property type="nucleotide sequence ID" value="NZ_CP015840.1"/>
</dbReference>
<dbReference type="Gene3D" id="3.40.50.150">
    <property type="entry name" value="Vaccinia Virus protein VP39"/>
    <property type="match status" value="1"/>
</dbReference>
<dbReference type="STRING" id="1143323.M787_004490"/>
<evidence type="ECO:0000313" key="2">
    <source>
        <dbReference type="Proteomes" id="UP000019147"/>
    </source>
</evidence>
<dbReference type="SUPFAM" id="SSF53335">
    <property type="entry name" value="S-adenosyl-L-methionine-dependent methyltransferases"/>
    <property type="match status" value="1"/>
</dbReference>
<proteinExistence type="predicted"/>
<name>A0A173E043_9CHLA</name>
<dbReference type="eggNOG" id="COG0500">
    <property type="taxonomic scope" value="Bacteria"/>
</dbReference>
<dbReference type="Pfam" id="PF13489">
    <property type="entry name" value="Methyltransf_23"/>
    <property type="match status" value="1"/>
</dbReference>
<dbReference type="GeneID" id="81478563"/>
<dbReference type="CDD" id="cd02440">
    <property type="entry name" value="AdoMet_MTases"/>
    <property type="match status" value="1"/>
</dbReference>